<dbReference type="InterPro" id="IPR002477">
    <property type="entry name" value="Peptidoglycan-bd-like"/>
</dbReference>
<reference evidence="3 4" key="1">
    <citation type="submission" date="2021-06" db="EMBL/GenBank/DDBJ databases">
        <authorList>
            <person name="Pan X."/>
        </authorList>
    </citation>
    <scope>NUCLEOTIDE SEQUENCE [LARGE SCALE GENOMIC DNA]</scope>
    <source>
        <strain evidence="3 4">4503</strain>
    </source>
</reference>
<evidence type="ECO:0000313" key="4">
    <source>
        <dbReference type="Proteomes" id="UP000720508"/>
    </source>
</evidence>
<evidence type="ECO:0000313" key="3">
    <source>
        <dbReference type="EMBL" id="MBU3866257.1"/>
    </source>
</evidence>
<keyword evidence="4" id="KW-1185">Reference proteome</keyword>
<evidence type="ECO:0000256" key="1">
    <source>
        <dbReference type="SAM" id="SignalP"/>
    </source>
</evidence>
<accession>A0ABS6CH55</accession>
<keyword evidence="1" id="KW-0732">Signal</keyword>
<dbReference type="Proteomes" id="UP000720508">
    <property type="component" value="Unassembled WGS sequence"/>
</dbReference>
<dbReference type="Pfam" id="PF01471">
    <property type="entry name" value="PG_binding_1"/>
    <property type="match status" value="1"/>
</dbReference>
<gene>
    <name evidence="3" type="ORF">KN815_19960</name>
</gene>
<organism evidence="3 4">
    <name type="scientific">Streptomyces niphimycinicus</name>
    <dbReference type="NCBI Taxonomy" id="2842201"/>
    <lineage>
        <taxon>Bacteria</taxon>
        <taxon>Bacillati</taxon>
        <taxon>Actinomycetota</taxon>
        <taxon>Actinomycetes</taxon>
        <taxon>Kitasatosporales</taxon>
        <taxon>Streptomycetaceae</taxon>
        <taxon>Streptomyces</taxon>
    </lineage>
</organism>
<sequence length="123" mass="12582">MMQIRNKAATGVVVAALATGLFSGTSGVASATSAASAAQCRSMSTIGLYCGYYGGSAYTDYGDTGSKVREIQALLTWHNFSTAVDGIFGGGTRTAVKGFQNSKGLPADGIVGPQTWEALRCPC</sequence>
<comment type="caution">
    <text evidence="3">The sequence shown here is derived from an EMBL/GenBank/DDBJ whole genome shotgun (WGS) entry which is preliminary data.</text>
</comment>
<feature type="signal peptide" evidence="1">
    <location>
        <begin position="1"/>
        <end position="31"/>
    </location>
</feature>
<proteinExistence type="predicted"/>
<feature type="chain" id="PRO_5047448454" evidence="1">
    <location>
        <begin position="32"/>
        <end position="123"/>
    </location>
</feature>
<dbReference type="EMBL" id="JAHLEM010000214">
    <property type="protein sequence ID" value="MBU3866257.1"/>
    <property type="molecule type" value="Genomic_DNA"/>
</dbReference>
<name>A0ABS6CH55_9ACTN</name>
<evidence type="ECO:0000259" key="2">
    <source>
        <dbReference type="Pfam" id="PF01471"/>
    </source>
</evidence>
<feature type="domain" description="Peptidoglycan binding-like" evidence="2">
    <location>
        <begin position="64"/>
        <end position="119"/>
    </location>
</feature>
<dbReference type="RefSeq" id="WP_216343303.1">
    <property type="nucleotide sequence ID" value="NZ_JAHLEM010000214.1"/>
</dbReference>
<protein>
    <submittedName>
        <fullName evidence="3">Peptidoglycan-binding protein</fullName>
    </submittedName>
</protein>